<evidence type="ECO:0008006" key="3">
    <source>
        <dbReference type="Google" id="ProtNLM"/>
    </source>
</evidence>
<dbReference type="InterPro" id="IPR045444">
    <property type="entry name" value="DUF6503"/>
</dbReference>
<accession>A0ABP8LHY6</accession>
<dbReference type="Proteomes" id="UP001500552">
    <property type="component" value="Unassembled WGS sequence"/>
</dbReference>
<sequence length="205" mass="23622">MAAGFDFRDRHYTILRENGAYVYTREFTDSLGQVRDVLSNDGFYREVNGLKVELTEEREKAYANSVNSVIYFALLPYGLNNTAVNKKYLGETSIKGKPYHKIKVTFDQEGGGSDHEDEYIYWIHPDNYTVDYLAYSFNVNEGGLRFREAHNVRNIRGILFADYINYEPVSDTIALEKLDVAFENEGLEKLSDVNLRNITVKTEIL</sequence>
<reference evidence="2" key="1">
    <citation type="journal article" date="2019" name="Int. J. Syst. Evol. Microbiol.">
        <title>The Global Catalogue of Microorganisms (GCM) 10K type strain sequencing project: providing services to taxonomists for standard genome sequencing and annotation.</title>
        <authorList>
            <consortium name="The Broad Institute Genomics Platform"/>
            <consortium name="The Broad Institute Genome Sequencing Center for Infectious Disease"/>
            <person name="Wu L."/>
            <person name="Ma J."/>
        </authorList>
    </citation>
    <scope>NUCLEOTIDE SEQUENCE [LARGE SCALE GENOMIC DNA]</scope>
    <source>
        <strain evidence="2">JCM 17926</strain>
    </source>
</reference>
<organism evidence="1 2">
    <name type="scientific">Pontibacter saemangeumensis</name>
    <dbReference type="NCBI Taxonomy" id="1084525"/>
    <lineage>
        <taxon>Bacteria</taxon>
        <taxon>Pseudomonadati</taxon>
        <taxon>Bacteroidota</taxon>
        <taxon>Cytophagia</taxon>
        <taxon>Cytophagales</taxon>
        <taxon>Hymenobacteraceae</taxon>
        <taxon>Pontibacter</taxon>
    </lineage>
</organism>
<keyword evidence="2" id="KW-1185">Reference proteome</keyword>
<proteinExistence type="predicted"/>
<gene>
    <name evidence="1" type="ORF">GCM10023188_15360</name>
</gene>
<dbReference type="EMBL" id="BAABHC010000005">
    <property type="protein sequence ID" value="GAA4429674.1"/>
    <property type="molecule type" value="Genomic_DNA"/>
</dbReference>
<evidence type="ECO:0000313" key="2">
    <source>
        <dbReference type="Proteomes" id="UP001500552"/>
    </source>
</evidence>
<protein>
    <recommendedName>
        <fullName evidence="3">Deoxyribose-phosphate aldolase</fullName>
    </recommendedName>
</protein>
<comment type="caution">
    <text evidence="1">The sequence shown here is derived from an EMBL/GenBank/DDBJ whole genome shotgun (WGS) entry which is preliminary data.</text>
</comment>
<evidence type="ECO:0000313" key="1">
    <source>
        <dbReference type="EMBL" id="GAA4429674.1"/>
    </source>
</evidence>
<dbReference type="Pfam" id="PF20113">
    <property type="entry name" value="DUF6503"/>
    <property type="match status" value="1"/>
</dbReference>
<name>A0ABP8LHY6_9BACT</name>